<dbReference type="STRING" id="1797259.A2989_04745"/>
<evidence type="ECO:0000313" key="2">
    <source>
        <dbReference type="Proteomes" id="UP000177080"/>
    </source>
</evidence>
<accession>A0A1F4ZDN0</accession>
<dbReference type="Proteomes" id="UP000177080">
    <property type="component" value="Unassembled WGS sequence"/>
</dbReference>
<reference evidence="1 2" key="1">
    <citation type="journal article" date="2016" name="Nat. Commun.">
        <title>Thousands of microbial genomes shed light on interconnected biogeochemical processes in an aquifer system.</title>
        <authorList>
            <person name="Anantharaman K."/>
            <person name="Brown C.T."/>
            <person name="Hug L.A."/>
            <person name="Sharon I."/>
            <person name="Castelle C.J."/>
            <person name="Probst A.J."/>
            <person name="Thomas B.C."/>
            <person name="Singh A."/>
            <person name="Wilkins M.J."/>
            <person name="Karaoz U."/>
            <person name="Brodie E.L."/>
            <person name="Williams K.H."/>
            <person name="Hubbard S.S."/>
            <person name="Banfield J.F."/>
        </authorList>
    </citation>
    <scope>NUCLEOTIDE SEQUENCE [LARGE SCALE GENOMIC DNA]</scope>
</reference>
<dbReference type="EMBL" id="MEXN01000001">
    <property type="protein sequence ID" value="OGD04318.1"/>
    <property type="molecule type" value="Genomic_DNA"/>
</dbReference>
<sequence>MIEKTEIIKRMKLRAGLAVLFVAEELGLLGLMIAFPEYSSKMQSAVLLALLGAVSAAALNAHDLSKVRNG</sequence>
<proteinExistence type="predicted"/>
<evidence type="ECO:0000313" key="1">
    <source>
        <dbReference type="EMBL" id="OGD04318.1"/>
    </source>
</evidence>
<protein>
    <submittedName>
        <fullName evidence="1">Uncharacterized protein</fullName>
    </submittedName>
</protein>
<organism evidence="1 2">
    <name type="scientific">Candidatus Amesbacteria bacterium RIFCSPLOWO2_01_FULL_48_25</name>
    <dbReference type="NCBI Taxonomy" id="1797259"/>
    <lineage>
        <taxon>Bacteria</taxon>
        <taxon>Candidatus Amesiibacteriota</taxon>
    </lineage>
</organism>
<gene>
    <name evidence="1" type="ORF">A2989_04745</name>
</gene>
<name>A0A1F4ZDN0_9BACT</name>
<comment type="caution">
    <text evidence="1">The sequence shown here is derived from an EMBL/GenBank/DDBJ whole genome shotgun (WGS) entry which is preliminary data.</text>
</comment>
<dbReference type="AlphaFoldDB" id="A0A1F4ZDN0"/>